<dbReference type="GO" id="GO:0071555">
    <property type="term" value="P:cell wall organization"/>
    <property type="evidence" value="ECO:0007669"/>
    <property type="project" value="UniProtKB-KW"/>
</dbReference>
<dbReference type="AlphaFoldDB" id="A0A4P7NY51"/>
<dbReference type="PANTHER" id="PTHR30518">
    <property type="entry name" value="ENDOLYTIC MUREIN TRANSGLYCOSYLASE"/>
    <property type="match status" value="1"/>
</dbReference>
<dbReference type="GO" id="GO:0008932">
    <property type="term" value="F:lytic endotransglycosylase activity"/>
    <property type="evidence" value="ECO:0007669"/>
    <property type="project" value="UniProtKB-UniRule"/>
</dbReference>
<evidence type="ECO:0000256" key="5">
    <source>
        <dbReference type="ARBA" id="ARBA00023239"/>
    </source>
</evidence>
<comment type="similarity">
    <text evidence="7">Belongs to the transglycosylase MltG family.</text>
</comment>
<organism evidence="8 9">
    <name type="scientific">Hydrogenovibrio crunogenus</name>
    <dbReference type="NCBI Taxonomy" id="39765"/>
    <lineage>
        <taxon>Bacteria</taxon>
        <taxon>Pseudomonadati</taxon>
        <taxon>Pseudomonadota</taxon>
        <taxon>Gammaproteobacteria</taxon>
        <taxon>Thiotrichales</taxon>
        <taxon>Piscirickettsiaceae</taxon>
        <taxon>Hydrogenovibrio</taxon>
    </lineage>
</organism>
<dbReference type="Gene3D" id="3.30.160.60">
    <property type="entry name" value="Classic Zinc Finger"/>
    <property type="match status" value="1"/>
</dbReference>
<evidence type="ECO:0000256" key="1">
    <source>
        <dbReference type="ARBA" id="ARBA00022475"/>
    </source>
</evidence>
<dbReference type="CDD" id="cd08010">
    <property type="entry name" value="MltG_like"/>
    <property type="match status" value="1"/>
</dbReference>
<evidence type="ECO:0000256" key="3">
    <source>
        <dbReference type="ARBA" id="ARBA00022989"/>
    </source>
</evidence>
<evidence type="ECO:0000256" key="6">
    <source>
        <dbReference type="ARBA" id="ARBA00023316"/>
    </source>
</evidence>
<dbReference type="RefSeq" id="WP_135795365.1">
    <property type="nucleotide sequence ID" value="NZ_CP032096.1"/>
</dbReference>
<reference evidence="8 9" key="1">
    <citation type="submission" date="2018-08" db="EMBL/GenBank/DDBJ databases">
        <title>Horizontal acquisition of hydrogen conversion ability and other habitat adaptations in Hydrogenovibrio crunogenus strains.</title>
        <authorList>
            <person name="Gonnella G."/>
            <person name="Adam N."/>
            <person name="Perner M."/>
        </authorList>
    </citation>
    <scope>NUCLEOTIDE SEQUENCE [LARGE SCALE GENOMIC DNA]</scope>
    <source>
        <strain evidence="8 9">SP-41</strain>
    </source>
</reference>
<evidence type="ECO:0000256" key="7">
    <source>
        <dbReference type="HAMAP-Rule" id="MF_02065"/>
    </source>
</evidence>
<evidence type="ECO:0000256" key="4">
    <source>
        <dbReference type="ARBA" id="ARBA00023136"/>
    </source>
</evidence>
<proteinExistence type="inferred from homology"/>
<keyword evidence="2 7" id="KW-0812">Transmembrane</keyword>
<dbReference type="InterPro" id="IPR003770">
    <property type="entry name" value="MLTG-like"/>
</dbReference>
<protein>
    <recommendedName>
        <fullName evidence="7">Endolytic murein transglycosylase</fullName>
        <ecNumber evidence="7">4.2.2.29</ecNumber>
    </recommendedName>
    <alternativeName>
        <fullName evidence="7">Peptidoglycan lytic transglycosylase</fullName>
    </alternativeName>
    <alternativeName>
        <fullName evidence="7">Peptidoglycan polymerization terminase</fullName>
    </alternativeName>
</protein>
<dbReference type="NCBIfam" id="TIGR00247">
    <property type="entry name" value="endolytic transglycosylase MltG"/>
    <property type="match status" value="1"/>
</dbReference>
<evidence type="ECO:0000313" key="9">
    <source>
        <dbReference type="Proteomes" id="UP000296201"/>
    </source>
</evidence>
<keyword evidence="5 7" id="KW-0456">Lyase</keyword>
<keyword evidence="6 7" id="KW-0961">Cell wall biogenesis/degradation</keyword>
<dbReference type="GO" id="GO:0005886">
    <property type="term" value="C:plasma membrane"/>
    <property type="evidence" value="ECO:0007669"/>
    <property type="project" value="UniProtKB-UniRule"/>
</dbReference>
<dbReference type="GO" id="GO:0009252">
    <property type="term" value="P:peptidoglycan biosynthetic process"/>
    <property type="evidence" value="ECO:0007669"/>
    <property type="project" value="UniProtKB-UniRule"/>
</dbReference>
<keyword evidence="1 7" id="KW-1003">Cell membrane</keyword>
<comment type="catalytic activity">
    <reaction evidence="7">
        <text>a peptidoglycan chain = a peptidoglycan chain with N-acetyl-1,6-anhydromuramyl-[peptide] at the reducing end + a peptidoglycan chain with N-acetylglucosamine at the non-reducing end.</text>
        <dbReference type="EC" id="4.2.2.29"/>
    </reaction>
</comment>
<feature type="site" description="Important for catalytic activity" evidence="7">
    <location>
        <position position="219"/>
    </location>
</feature>
<dbReference type="EMBL" id="CP032096">
    <property type="protein sequence ID" value="QBZ82677.1"/>
    <property type="molecule type" value="Genomic_DNA"/>
</dbReference>
<dbReference type="Gene3D" id="3.30.1490.480">
    <property type="entry name" value="Endolytic murein transglycosylase"/>
    <property type="match status" value="1"/>
</dbReference>
<name>A0A4P7NY51_9GAMM</name>
<keyword evidence="7" id="KW-0997">Cell inner membrane</keyword>
<dbReference type="OrthoDB" id="9814591at2"/>
<gene>
    <name evidence="7 8" type="primary">mltG</name>
    <name evidence="8" type="ORF">GHNINEIG_00709</name>
</gene>
<dbReference type="Pfam" id="PF02618">
    <property type="entry name" value="YceG"/>
    <property type="match status" value="1"/>
</dbReference>
<dbReference type="EC" id="4.2.2.29" evidence="7"/>
<dbReference type="PANTHER" id="PTHR30518:SF2">
    <property type="entry name" value="ENDOLYTIC MUREIN TRANSGLYCOSYLASE"/>
    <property type="match status" value="1"/>
</dbReference>
<dbReference type="HAMAP" id="MF_02065">
    <property type="entry name" value="MltG"/>
    <property type="match status" value="1"/>
</dbReference>
<keyword evidence="3 7" id="KW-1133">Transmembrane helix</keyword>
<evidence type="ECO:0000313" key="8">
    <source>
        <dbReference type="EMBL" id="QBZ82677.1"/>
    </source>
</evidence>
<comment type="function">
    <text evidence="7">Functions as a peptidoglycan terminase that cleaves nascent peptidoglycan strands endolytically to terminate their elongation.</text>
</comment>
<sequence length="336" mass="37697">MIQKTKTFLLTLFVSLFVIWLSVEGWAFKQFLTQPISSLQEPKVVSIPKGASAKKVAYLLHQAQLVRHPEWLVWILKWEGKAEQVKAGEIEIQPQWTLEELIDALVQGKVVTYPVTFIAGETVKQSLASLAESPKMKFVVISDDVSNIQSKLGLERSLEGQFLPETYFYAANETDLSILKRSHEALKTVLNEAWKNRAENLPIKTPYEALILASIVEKETGYAPERPMIAGVFVNRLRKGMRLQSDPTVIYGIGESYDGNIRKKDLLTKTAYNTYRINGLPPTPIALASADAIQAVLNPAKTSALYFVSKGNGQHIFSNTLTEHNKAVRHYILNQN</sequence>
<keyword evidence="4 7" id="KW-0472">Membrane</keyword>
<evidence type="ECO:0000256" key="2">
    <source>
        <dbReference type="ARBA" id="ARBA00022692"/>
    </source>
</evidence>
<dbReference type="Proteomes" id="UP000296201">
    <property type="component" value="Chromosome"/>
</dbReference>
<keyword evidence="9" id="KW-1185">Reference proteome</keyword>
<accession>A0A4P7NY51</accession>